<comment type="caution">
    <text evidence="2">The sequence shown here is derived from an EMBL/GenBank/DDBJ whole genome shotgun (WGS) entry which is preliminary data.</text>
</comment>
<sequence>MYHPSNGLPRTANTWGYIAVHEKQEANRESTASHGELPRLPSREGKTKVKSRRWRGEALFSESHYSYPRFKKPCGGHKRMLQRLSQKKQLVQKIEEDNTKDHLVKATEELQKVKAYKIRKVQIKNKQQLVQPEPPDTEKRITSPKKNN</sequence>
<organism evidence="2 3">
    <name type="scientific">Araneus ventricosus</name>
    <name type="common">Orbweaver spider</name>
    <name type="synonym">Epeira ventricosa</name>
    <dbReference type="NCBI Taxonomy" id="182803"/>
    <lineage>
        <taxon>Eukaryota</taxon>
        <taxon>Metazoa</taxon>
        <taxon>Ecdysozoa</taxon>
        <taxon>Arthropoda</taxon>
        <taxon>Chelicerata</taxon>
        <taxon>Arachnida</taxon>
        <taxon>Araneae</taxon>
        <taxon>Araneomorphae</taxon>
        <taxon>Entelegynae</taxon>
        <taxon>Araneoidea</taxon>
        <taxon>Araneidae</taxon>
        <taxon>Araneus</taxon>
    </lineage>
</organism>
<reference evidence="2 3" key="1">
    <citation type="journal article" date="2019" name="Sci. Rep.">
        <title>Orb-weaving spider Araneus ventricosus genome elucidates the spidroin gene catalogue.</title>
        <authorList>
            <person name="Kono N."/>
            <person name="Nakamura H."/>
            <person name="Ohtoshi R."/>
            <person name="Moran D.A.P."/>
            <person name="Shinohara A."/>
            <person name="Yoshida Y."/>
            <person name="Fujiwara M."/>
            <person name="Mori M."/>
            <person name="Tomita M."/>
            <person name="Arakawa K."/>
        </authorList>
    </citation>
    <scope>NUCLEOTIDE SEQUENCE [LARGE SCALE GENOMIC DNA]</scope>
</reference>
<evidence type="ECO:0000313" key="3">
    <source>
        <dbReference type="Proteomes" id="UP000499080"/>
    </source>
</evidence>
<dbReference type="EMBL" id="BGPR01000063">
    <property type="protein sequence ID" value="GBL89117.1"/>
    <property type="molecule type" value="Genomic_DNA"/>
</dbReference>
<dbReference type="AlphaFoldDB" id="A0A4Y2BBF4"/>
<evidence type="ECO:0000256" key="1">
    <source>
        <dbReference type="SAM" id="MobiDB-lite"/>
    </source>
</evidence>
<proteinExistence type="predicted"/>
<evidence type="ECO:0000313" key="2">
    <source>
        <dbReference type="EMBL" id="GBL89117.1"/>
    </source>
</evidence>
<accession>A0A4Y2BBF4</accession>
<feature type="region of interest" description="Disordered" evidence="1">
    <location>
        <begin position="24"/>
        <end position="52"/>
    </location>
</feature>
<dbReference type="Proteomes" id="UP000499080">
    <property type="component" value="Unassembled WGS sequence"/>
</dbReference>
<feature type="region of interest" description="Disordered" evidence="1">
    <location>
        <begin position="126"/>
        <end position="148"/>
    </location>
</feature>
<name>A0A4Y2BBF4_ARAVE</name>
<gene>
    <name evidence="2" type="ORF">AVEN_255249_1</name>
</gene>
<protein>
    <submittedName>
        <fullName evidence="2">Uncharacterized protein</fullName>
    </submittedName>
</protein>
<keyword evidence="3" id="KW-1185">Reference proteome</keyword>